<dbReference type="InterPro" id="IPR015422">
    <property type="entry name" value="PyrdxlP-dep_Trfase_small"/>
</dbReference>
<dbReference type="InterPro" id="IPR015424">
    <property type="entry name" value="PyrdxlP-dep_Trfase"/>
</dbReference>
<dbReference type="CDD" id="cd00610">
    <property type="entry name" value="OAT_like"/>
    <property type="match status" value="1"/>
</dbReference>
<evidence type="ECO:0000256" key="4">
    <source>
        <dbReference type="ARBA" id="ARBA00012143"/>
    </source>
</evidence>
<organism evidence="9 10">
    <name type="scientific">Durusdinium trenchii</name>
    <dbReference type="NCBI Taxonomy" id="1381693"/>
    <lineage>
        <taxon>Eukaryota</taxon>
        <taxon>Sar</taxon>
        <taxon>Alveolata</taxon>
        <taxon>Dinophyceae</taxon>
        <taxon>Suessiales</taxon>
        <taxon>Symbiodiniaceae</taxon>
        <taxon>Durusdinium</taxon>
    </lineage>
</organism>
<dbReference type="InterPro" id="IPR005814">
    <property type="entry name" value="Aminotrans_3"/>
</dbReference>
<evidence type="ECO:0000256" key="2">
    <source>
        <dbReference type="ARBA" id="ARBA00004819"/>
    </source>
</evidence>
<evidence type="ECO:0000256" key="8">
    <source>
        <dbReference type="RuleBase" id="RU003560"/>
    </source>
</evidence>
<dbReference type="InterPro" id="IPR004639">
    <property type="entry name" value="4pyrrol_synth_GluAld_NH2Trfase"/>
</dbReference>
<evidence type="ECO:0000256" key="3">
    <source>
        <dbReference type="ARBA" id="ARBA00008981"/>
    </source>
</evidence>
<evidence type="ECO:0000313" key="10">
    <source>
        <dbReference type="Proteomes" id="UP001642464"/>
    </source>
</evidence>
<dbReference type="InterPro" id="IPR049704">
    <property type="entry name" value="Aminotrans_3_PPA_site"/>
</dbReference>
<reference evidence="9 10" key="1">
    <citation type="submission" date="2024-02" db="EMBL/GenBank/DDBJ databases">
        <authorList>
            <person name="Chen Y."/>
            <person name="Shah S."/>
            <person name="Dougan E. K."/>
            <person name="Thang M."/>
            <person name="Chan C."/>
        </authorList>
    </citation>
    <scope>NUCLEOTIDE SEQUENCE [LARGE SCALE GENOMIC DNA]</scope>
</reference>
<proteinExistence type="inferred from homology"/>
<dbReference type="HAMAP" id="MF_00375">
    <property type="entry name" value="HemL_aminotrans_3"/>
    <property type="match status" value="1"/>
</dbReference>
<feature type="non-terminal residue" evidence="9">
    <location>
        <position position="472"/>
    </location>
</feature>
<gene>
    <name evidence="9" type="ORF">SCF082_LOCUS47254</name>
</gene>
<evidence type="ECO:0000256" key="1">
    <source>
        <dbReference type="ARBA" id="ARBA00001933"/>
    </source>
</evidence>
<keyword evidence="9" id="KW-0808">Transferase</keyword>
<dbReference type="Proteomes" id="UP001642464">
    <property type="component" value="Unassembled WGS sequence"/>
</dbReference>
<sequence>MKTEVATFCAIGAGACAVSHALNAFVSAPATSETPVRHLRANTVKQAAATSGNATTVVLASAAGLVAATGKSRHSRTQRKSRGGFETSKSEEIFTEAKDLMPGGVSSPVRAFKSVGGNPVVFDKVKGAYAWDVDGNQYIDYVGTWGPAIIGHADDKVLKALTKQMEKGTSFGAPCALENELAKMVIDAVPSVEMVRFTNSGTEACMGMLRLVRAFTKRDVVVKFEGCYHGHGDAFLVQAGSGVATLGLPDSPGVPKGATTSTLCAQYNDLESVEELLKNNEVAAVILEPVVGNSGFIPPTKEFLVGLRELTTKYGALLVFDEVMTGFRIAYGGAQEYFGVTPDVTTMGKVIGGGLPVGAYGGRKDIMEMVAPAGPMYQAGTLSGNPLAMTAGIETMKRLQEPGSYEYLDKLTGKLINGILDAAKENGHKVCGGHISGMFGFFFCEGPVTCFADATKSDTEKFAKWHRMMLQK</sequence>
<comment type="similarity">
    <text evidence="3">Belongs to the class-III pyridoxal-phosphate-dependent aminotransferase family. HemL subfamily.</text>
</comment>
<dbReference type="PANTHER" id="PTHR43713:SF3">
    <property type="entry name" value="GLUTAMATE-1-SEMIALDEHYDE 2,1-AMINOMUTASE 1, CHLOROPLASTIC-RELATED"/>
    <property type="match status" value="1"/>
</dbReference>
<comment type="cofactor">
    <cofactor evidence="1">
        <name>pyridoxal 5'-phosphate</name>
        <dbReference type="ChEBI" id="CHEBI:597326"/>
    </cofactor>
</comment>
<comment type="caution">
    <text evidence="9">The sequence shown here is derived from an EMBL/GenBank/DDBJ whole genome shotgun (WGS) entry which is preliminary data.</text>
</comment>
<evidence type="ECO:0000256" key="6">
    <source>
        <dbReference type="ARBA" id="ARBA00023235"/>
    </source>
</evidence>
<dbReference type="EMBL" id="CAXAMM010041748">
    <property type="protein sequence ID" value="CAK9101040.1"/>
    <property type="molecule type" value="Genomic_DNA"/>
</dbReference>
<dbReference type="Gene3D" id="3.40.640.10">
    <property type="entry name" value="Type I PLP-dependent aspartate aminotransferase-like (Major domain)"/>
    <property type="match status" value="1"/>
</dbReference>
<protein>
    <recommendedName>
        <fullName evidence="4">glutamate-1-semialdehyde 2,1-aminomutase</fullName>
        <ecNumber evidence="4">5.4.3.8</ecNumber>
    </recommendedName>
</protein>
<dbReference type="SUPFAM" id="SSF53383">
    <property type="entry name" value="PLP-dependent transferases"/>
    <property type="match status" value="1"/>
</dbReference>
<keyword evidence="9" id="KW-0032">Aminotransferase</keyword>
<accession>A0ABP0RKB7</accession>
<dbReference type="Pfam" id="PF00202">
    <property type="entry name" value="Aminotran_3"/>
    <property type="match status" value="1"/>
</dbReference>
<dbReference type="NCBIfam" id="TIGR00713">
    <property type="entry name" value="hemL"/>
    <property type="match status" value="1"/>
</dbReference>
<dbReference type="PROSITE" id="PS51257">
    <property type="entry name" value="PROKAR_LIPOPROTEIN"/>
    <property type="match status" value="1"/>
</dbReference>
<comment type="pathway">
    <text evidence="2">Porphyrin-containing compound metabolism; protoporphyrin-IX biosynthesis; 5-aminolevulinate from L-glutamyl-tRNA(Glu): step 2/2.</text>
</comment>
<dbReference type="GO" id="GO:0008483">
    <property type="term" value="F:transaminase activity"/>
    <property type="evidence" value="ECO:0007669"/>
    <property type="project" value="UniProtKB-KW"/>
</dbReference>
<dbReference type="NCBIfam" id="NF000818">
    <property type="entry name" value="PRK00062.1"/>
    <property type="match status" value="1"/>
</dbReference>
<keyword evidence="6" id="KW-0413">Isomerase</keyword>
<dbReference type="InterPro" id="IPR015421">
    <property type="entry name" value="PyrdxlP-dep_Trfase_major"/>
</dbReference>
<name>A0ABP0RKB7_9DINO</name>
<dbReference type="PANTHER" id="PTHR43713">
    <property type="entry name" value="GLUTAMATE-1-SEMIALDEHYDE 2,1-AMINOMUTASE"/>
    <property type="match status" value="1"/>
</dbReference>
<dbReference type="PROSITE" id="PS00600">
    <property type="entry name" value="AA_TRANSFER_CLASS_3"/>
    <property type="match status" value="1"/>
</dbReference>
<dbReference type="Gene3D" id="3.90.1150.10">
    <property type="entry name" value="Aspartate Aminotransferase, domain 1"/>
    <property type="match status" value="1"/>
</dbReference>
<keyword evidence="7" id="KW-0627">Porphyrin biosynthesis</keyword>
<evidence type="ECO:0000256" key="5">
    <source>
        <dbReference type="ARBA" id="ARBA00022898"/>
    </source>
</evidence>
<keyword evidence="5 8" id="KW-0663">Pyridoxal phosphate</keyword>
<evidence type="ECO:0000313" key="9">
    <source>
        <dbReference type="EMBL" id="CAK9101040.1"/>
    </source>
</evidence>
<keyword evidence="10" id="KW-1185">Reference proteome</keyword>
<dbReference type="EC" id="5.4.3.8" evidence="4"/>
<evidence type="ECO:0000256" key="7">
    <source>
        <dbReference type="ARBA" id="ARBA00023244"/>
    </source>
</evidence>